<evidence type="ECO:0008006" key="3">
    <source>
        <dbReference type="Google" id="ProtNLM"/>
    </source>
</evidence>
<gene>
    <name evidence="1" type="ORF">SAMN05216298_0450</name>
</gene>
<organism evidence="1 2">
    <name type="scientific">Glycomyces sambucus</name>
    <dbReference type="NCBI Taxonomy" id="380244"/>
    <lineage>
        <taxon>Bacteria</taxon>
        <taxon>Bacillati</taxon>
        <taxon>Actinomycetota</taxon>
        <taxon>Actinomycetes</taxon>
        <taxon>Glycomycetales</taxon>
        <taxon>Glycomycetaceae</taxon>
        <taxon>Glycomyces</taxon>
    </lineage>
</organism>
<dbReference type="SUPFAM" id="SSF55961">
    <property type="entry name" value="Bet v1-like"/>
    <property type="match status" value="1"/>
</dbReference>
<dbReference type="STRING" id="380244.SAMN05216298_0450"/>
<name>A0A1G9CPF7_9ACTN</name>
<protein>
    <recommendedName>
        <fullName evidence="3">Polyketide cyclase / dehydrase and lipid transport</fullName>
    </recommendedName>
</protein>
<dbReference type="Proteomes" id="UP000198662">
    <property type="component" value="Unassembled WGS sequence"/>
</dbReference>
<evidence type="ECO:0000313" key="1">
    <source>
        <dbReference type="EMBL" id="SDK53581.1"/>
    </source>
</evidence>
<evidence type="ECO:0000313" key="2">
    <source>
        <dbReference type="Proteomes" id="UP000198662"/>
    </source>
</evidence>
<proteinExistence type="predicted"/>
<dbReference type="RefSeq" id="WP_218126145.1">
    <property type="nucleotide sequence ID" value="NZ_FNGF01000001.1"/>
</dbReference>
<keyword evidence="2" id="KW-1185">Reference proteome</keyword>
<dbReference type="EMBL" id="FNGF01000001">
    <property type="protein sequence ID" value="SDK53581.1"/>
    <property type="molecule type" value="Genomic_DNA"/>
</dbReference>
<accession>A0A1G9CPF7</accession>
<dbReference type="AlphaFoldDB" id="A0A1G9CPF7"/>
<sequence>MAAPEPSSPAPDLPLLDEHRIAIDAPRDRVWAGLCRWSDTLGIGDRHPLGLLLGTQPRRGFERVELVPERVLGFAGRHRFSRYRLTFELAEITPVRTQVTARSNAEFPRLRGRAYHALVVGSGAHVVSVRRMLNSIRRESLKD</sequence>
<reference evidence="2" key="1">
    <citation type="submission" date="2016-10" db="EMBL/GenBank/DDBJ databases">
        <authorList>
            <person name="Varghese N."/>
            <person name="Submissions S."/>
        </authorList>
    </citation>
    <scope>NUCLEOTIDE SEQUENCE [LARGE SCALE GENOMIC DNA]</scope>
    <source>
        <strain evidence="2">CGMCC 4.3147</strain>
    </source>
</reference>